<dbReference type="PANTHER" id="PTHR45672:SF3">
    <property type="entry name" value="THIOREDOXIN DOMAIN-CONTAINING PROTEIN 5"/>
    <property type="match status" value="1"/>
</dbReference>
<evidence type="ECO:0000256" key="2">
    <source>
        <dbReference type="ARBA" id="ARBA00022729"/>
    </source>
</evidence>
<evidence type="ECO:0000313" key="8">
    <source>
        <dbReference type="Proteomes" id="UP000036403"/>
    </source>
</evidence>
<keyword evidence="4" id="KW-0676">Redox-active center</keyword>
<dbReference type="PANTHER" id="PTHR45672">
    <property type="entry name" value="PROTEIN DISULFIDE-ISOMERASE C17H9.14C-RELATED"/>
    <property type="match status" value="1"/>
</dbReference>
<evidence type="ECO:0000259" key="6">
    <source>
        <dbReference type="PROSITE" id="PS51352"/>
    </source>
</evidence>
<evidence type="ECO:0000256" key="4">
    <source>
        <dbReference type="ARBA" id="ARBA00023284"/>
    </source>
</evidence>
<dbReference type="SUPFAM" id="SSF52833">
    <property type="entry name" value="Thioredoxin-like"/>
    <property type="match status" value="3"/>
</dbReference>
<dbReference type="InterPro" id="IPR051063">
    <property type="entry name" value="PDI"/>
</dbReference>
<comment type="similarity">
    <text evidence="1 5">Belongs to the protein disulfide isomerase family.</text>
</comment>
<evidence type="ECO:0000256" key="5">
    <source>
        <dbReference type="RuleBase" id="RU004208"/>
    </source>
</evidence>
<dbReference type="STRING" id="67767.A0A0J7KY64"/>
<reference evidence="7 8" key="1">
    <citation type="submission" date="2015-04" db="EMBL/GenBank/DDBJ databases">
        <title>Lasius niger genome sequencing.</title>
        <authorList>
            <person name="Konorov E.A."/>
            <person name="Nikitin M.A."/>
            <person name="Kirill M.V."/>
            <person name="Chang P."/>
        </authorList>
    </citation>
    <scope>NUCLEOTIDE SEQUENCE [LARGE SCALE GENOMIC DNA]</scope>
    <source>
        <tissue evidence="7">Whole</tissue>
    </source>
</reference>
<dbReference type="GO" id="GO:0003756">
    <property type="term" value="F:protein disulfide isomerase activity"/>
    <property type="evidence" value="ECO:0007669"/>
    <property type="project" value="InterPro"/>
</dbReference>
<comment type="caution">
    <text evidence="7">The sequence shown here is derived from an EMBL/GenBank/DDBJ whole genome shotgun (WGS) entry which is preliminary data.</text>
</comment>
<dbReference type="PROSITE" id="PS51352">
    <property type="entry name" value="THIOREDOXIN_2"/>
    <property type="match status" value="2"/>
</dbReference>
<dbReference type="Gene3D" id="3.40.30.10">
    <property type="entry name" value="Glutaredoxin"/>
    <property type="match status" value="3"/>
</dbReference>
<name>A0A0J7KY64_LASNI</name>
<dbReference type="InterPro" id="IPR036249">
    <property type="entry name" value="Thioredoxin-like_sf"/>
</dbReference>
<dbReference type="GO" id="GO:0006457">
    <property type="term" value="P:protein folding"/>
    <property type="evidence" value="ECO:0007669"/>
    <property type="project" value="TreeGrafter"/>
</dbReference>
<proteinExistence type="inferred from homology"/>
<organism evidence="7 8">
    <name type="scientific">Lasius niger</name>
    <name type="common">Black garden ant</name>
    <dbReference type="NCBI Taxonomy" id="67767"/>
    <lineage>
        <taxon>Eukaryota</taxon>
        <taxon>Metazoa</taxon>
        <taxon>Ecdysozoa</taxon>
        <taxon>Arthropoda</taxon>
        <taxon>Hexapoda</taxon>
        <taxon>Insecta</taxon>
        <taxon>Pterygota</taxon>
        <taxon>Neoptera</taxon>
        <taxon>Endopterygota</taxon>
        <taxon>Hymenoptera</taxon>
        <taxon>Apocrita</taxon>
        <taxon>Aculeata</taxon>
        <taxon>Formicoidea</taxon>
        <taxon>Formicidae</taxon>
        <taxon>Formicinae</taxon>
        <taxon>Lasius</taxon>
        <taxon>Lasius</taxon>
    </lineage>
</organism>
<gene>
    <name evidence="7" type="ORF">RF55_4531</name>
</gene>
<dbReference type="FunFam" id="3.40.30.10:FF:000479">
    <property type="entry name" value="Thioredoxin domain containing 5"/>
    <property type="match status" value="1"/>
</dbReference>
<evidence type="ECO:0000313" key="7">
    <source>
        <dbReference type="EMBL" id="KMQ95266.1"/>
    </source>
</evidence>
<dbReference type="Proteomes" id="UP000036403">
    <property type="component" value="Unassembled WGS sequence"/>
</dbReference>
<dbReference type="InterPro" id="IPR017937">
    <property type="entry name" value="Thioredoxin_CS"/>
</dbReference>
<dbReference type="Pfam" id="PF00085">
    <property type="entry name" value="Thioredoxin"/>
    <property type="match status" value="3"/>
</dbReference>
<protein>
    <submittedName>
        <fullName evidence="7">Thioredoxin domain-containing protein 5</fullName>
    </submittedName>
</protein>
<keyword evidence="8" id="KW-1185">Reference proteome</keyword>
<evidence type="ECO:0000256" key="1">
    <source>
        <dbReference type="ARBA" id="ARBA00006347"/>
    </source>
</evidence>
<keyword evidence="3" id="KW-0677">Repeat</keyword>
<dbReference type="PaxDb" id="67767-A0A0J7KY64"/>
<evidence type="ECO:0000256" key="3">
    <source>
        <dbReference type="ARBA" id="ARBA00022737"/>
    </source>
</evidence>
<dbReference type="GO" id="GO:0005783">
    <property type="term" value="C:endoplasmic reticulum"/>
    <property type="evidence" value="ECO:0007669"/>
    <property type="project" value="TreeGrafter"/>
</dbReference>
<dbReference type="InterPro" id="IPR005788">
    <property type="entry name" value="PDI_thioredoxin-like_dom"/>
</dbReference>
<dbReference type="EMBL" id="LBMM01002104">
    <property type="protein sequence ID" value="KMQ95266.1"/>
    <property type="molecule type" value="Genomic_DNA"/>
</dbReference>
<feature type="domain" description="Thioredoxin" evidence="6">
    <location>
        <begin position="5"/>
        <end position="121"/>
    </location>
</feature>
<accession>A0A0J7KY64</accession>
<dbReference type="PRINTS" id="PR00421">
    <property type="entry name" value="THIOREDOXIN"/>
</dbReference>
<dbReference type="InterPro" id="IPR013766">
    <property type="entry name" value="Thioredoxin_domain"/>
</dbReference>
<dbReference type="NCBIfam" id="TIGR01126">
    <property type="entry name" value="pdi_dom"/>
    <property type="match status" value="1"/>
</dbReference>
<dbReference type="PROSITE" id="PS00194">
    <property type="entry name" value="THIOREDOXIN_1"/>
    <property type="match status" value="3"/>
</dbReference>
<keyword evidence="2" id="KW-0732">Signal</keyword>
<feature type="domain" description="Thioredoxin" evidence="6">
    <location>
        <begin position="207"/>
        <end position="337"/>
    </location>
</feature>
<dbReference type="AlphaFoldDB" id="A0A0J7KY64"/>
<dbReference type="OrthoDB" id="71336at2759"/>
<sequence length="342" mass="38923">MLSQVSKGHDEDVLTLQYTNENFSTEIKKKNHFVMFYAPWCGHCQRLGPTWEQLAEMSNEEDSNIRIAKVDCTTESTLCSEQDVTGYPTLKFYKIGETRGIKFRGTRDLPSLTSFINEQLGSSSMVEDVAPSPPEAVNGLLELTENTFEKHVSSGHHFVKFYAPWCGHCQKLAPTWDELANSLRNDDVIDKYTGQRTHEELKAYVSMMLGKDADESSRKSENTDGVPHAILSLTADSFKHGIEKGFSFVKFFAPWCGHCKRLAPTWEELGKKFFANNNVNIVKVDCTLDVSKQLCNEQEVDGFPTLYLYRDGRKVSEYNGSRNLDDLYDFVINHLQKSHDEL</sequence>